<dbReference type="GO" id="GO:0008836">
    <property type="term" value="F:diaminopimelate decarboxylase activity"/>
    <property type="evidence" value="ECO:0007669"/>
    <property type="project" value="TreeGrafter"/>
</dbReference>
<dbReference type="RefSeq" id="WP_010527152.1">
    <property type="nucleotide sequence ID" value="NZ_AFSL01000035.1"/>
</dbReference>
<dbReference type="OrthoDB" id="9804410at2"/>
<protein>
    <recommendedName>
        <fullName evidence="3">Carboxynorspermidine/carboxyspermidine decarboxylase</fullName>
        <ecNumber evidence="2">4.1.1.96</ecNumber>
    </recommendedName>
</protein>
<evidence type="ECO:0000256" key="1">
    <source>
        <dbReference type="ARBA" id="ARBA00001933"/>
    </source>
</evidence>
<evidence type="ECO:0000256" key="6">
    <source>
        <dbReference type="ARBA" id="ARBA00023066"/>
    </source>
</evidence>
<accession>A0A1I1ZUR0</accession>
<gene>
    <name evidence="13" type="ORF">SAMN05444380_11021</name>
</gene>
<keyword evidence="4" id="KW-0210">Decarboxylase</keyword>
<dbReference type="FunFam" id="3.20.20.10:FF:000012">
    <property type="entry name" value="Carboxynorspermidine/carboxyspermidine decarboxylase"/>
    <property type="match status" value="1"/>
</dbReference>
<dbReference type="GO" id="GO:0009089">
    <property type="term" value="P:lysine biosynthetic process via diaminopimelate"/>
    <property type="evidence" value="ECO:0007669"/>
    <property type="project" value="TreeGrafter"/>
</dbReference>
<dbReference type="PANTHER" id="PTHR43727">
    <property type="entry name" value="DIAMINOPIMELATE DECARBOXYLASE"/>
    <property type="match status" value="1"/>
</dbReference>
<feature type="domain" description="Orn/DAP/Arg decarboxylase 2 C-terminal" evidence="12">
    <location>
        <begin position="115"/>
        <end position="336"/>
    </location>
</feature>
<evidence type="ECO:0000256" key="11">
    <source>
        <dbReference type="PIRSR" id="PIRSR038941-1"/>
    </source>
</evidence>
<dbReference type="SUPFAM" id="SSF50621">
    <property type="entry name" value="Alanine racemase C-terminal domain-like"/>
    <property type="match status" value="1"/>
</dbReference>
<evidence type="ECO:0000256" key="2">
    <source>
        <dbReference type="ARBA" id="ARBA00012259"/>
    </source>
</evidence>
<evidence type="ECO:0000256" key="3">
    <source>
        <dbReference type="ARBA" id="ARBA00013633"/>
    </source>
</evidence>
<dbReference type="NCBIfam" id="TIGR01047">
    <property type="entry name" value="nspC"/>
    <property type="match status" value="1"/>
</dbReference>
<evidence type="ECO:0000313" key="13">
    <source>
        <dbReference type="EMBL" id="SFE35441.1"/>
    </source>
</evidence>
<dbReference type="InterPro" id="IPR029066">
    <property type="entry name" value="PLP-binding_barrel"/>
</dbReference>
<dbReference type="InterPro" id="IPR022643">
    <property type="entry name" value="De-COase2_C"/>
</dbReference>
<comment type="cofactor">
    <cofactor evidence="1">
        <name>pyridoxal 5'-phosphate</name>
        <dbReference type="ChEBI" id="CHEBI:597326"/>
    </cofactor>
</comment>
<dbReference type="InParanoid" id="A0A1I1ZUR0"/>
<comment type="catalytic activity">
    <reaction evidence="9">
        <text>carboxyspermidine + H(+) = spermidine + CO2</text>
        <dbReference type="Rhea" id="RHEA:34095"/>
        <dbReference type="ChEBI" id="CHEBI:15378"/>
        <dbReference type="ChEBI" id="CHEBI:16526"/>
        <dbReference type="ChEBI" id="CHEBI:57834"/>
        <dbReference type="ChEBI" id="CHEBI:65072"/>
        <dbReference type="EC" id="4.1.1.96"/>
    </reaction>
</comment>
<dbReference type="AlphaFoldDB" id="A0A1I1ZUR0"/>
<keyword evidence="7" id="KW-0456">Lyase</keyword>
<dbReference type="eggNOG" id="COG0019">
    <property type="taxonomic scope" value="Bacteria"/>
</dbReference>
<organism evidence="13 14">
    <name type="scientific">Thermophagus xiamenensis</name>
    <dbReference type="NCBI Taxonomy" id="385682"/>
    <lineage>
        <taxon>Bacteria</taxon>
        <taxon>Pseudomonadati</taxon>
        <taxon>Bacteroidota</taxon>
        <taxon>Bacteroidia</taxon>
        <taxon>Marinilabiliales</taxon>
        <taxon>Marinilabiliaceae</taxon>
        <taxon>Thermophagus</taxon>
    </lineage>
</organism>
<dbReference type="SUPFAM" id="SSF51419">
    <property type="entry name" value="PLP-binding barrel"/>
    <property type="match status" value="1"/>
</dbReference>
<keyword evidence="6" id="KW-0745">Spermidine biosynthesis</keyword>
<dbReference type="STRING" id="385682.SAMN05444380_11021"/>
<keyword evidence="14" id="KW-1185">Reference proteome</keyword>
<evidence type="ECO:0000256" key="8">
    <source>
        <dbReference type="ARBA" id="ARBA00025802"/>
    </source>
</evidence>
<dbReference type="Gene3D" id="2.40.37.10">
    <property type="entry name" value="Lyase, Ornithine Decarboxylase, Chain A, domain 1"/>
    <property type="match status" value="1"/>
</dbReference>
<dbReference type="Proteomes" id="UP000181976">
    <property type="component" value="Unassembled WGS sequence"/>
</dbReference>
<evidence type="ECO:0000259" key="12">
    <source>
        <dbReference type="Pfam" id="PF00278"/>
    </source>
</evidence>
<dbReference type="CDD" id="cd06829">
    <property type="entry name" value="PLPDE_III_CANSDC"/>
    <property type="match status" value="1"/>
</dbReference>
<dbReference type="EMBL" id="FONA01000010">
    <property type="protein sequence ID" value="SFE35441.1"/>
    <property type="molecule type" value="Genomic_DNA"/>
</dbReference>
<dbReference type="GO" id="GO:0045312">
    <property type="term" value="P:nor-spermidine biosynthetic process"/>
    <property type="evidence" value="ECO:0007669"/>
    <property type="project" value="InterPro"/>
</dbReference>
<dbReference type="InterPro" id="IPR009006">
    <property type="entry name" value="Ala_racemase/Decarboxylase_C"/>
</dbReference>
<evidence type="ECO:0000256" key="5">
    <source>
        <dbReference type="ARBA" id="ARBA00022898"/>
    </source>
</evidence>
<dbReference type="PANTHER" id="PTHR43727:SF1">
    <property type="entry name" value="CARBOXYNORSPERMIDINE_CARBOXYSPERMIDINE DECARBOXYLASE"/>
    <property type="match status" value="1"/>
</dbReference>
<dbReference type="InterPro" id="IPR005730">
    <property type="entry name" value="Nsp_de-COase"/>
</dbReference>
<reference evidence="13 14" key="1">
    <citation type="submission" date="2016-10" db="EMBL/GenBank/DDBJ databases">
        <authorList>
            <person name="de Groot N.N."/>
        </authorList>
    </citation>
    <scope>NUCLEOTIDE SEQUENCE [LARGE SCALE GENOMIC DNA]</scope>
    <source>
        <strain evidence="13 14">DSM 19012</strain>
    </source>
</reference>
<evidence type="ECO:0000256" key="4">
    <source>
        <dbReference type="ARBA" id="ARBA00022793"/>
    </source>
</evidence>
<evidence type="ECO:0000256" key="7">
    <source>
        <dbReference type="ARBA" id="ARBA00023239"/>
    </source>
</evidence>
<proteinExistence type="inferred from homology"/>
<comment type="catalytic activity">
    <reaction evidence="10">
        <text>carboxynorspermidine + H(+) = norspermidine + CO2</text>
        <dbReference type="Rhea" id="RHEA:34099"/>
        <dbReference type="ChEBI" id="CHEBI:15378"/>
        <dbReference type="ChEBI" id="CHEBI:16526"/>
        <dbReference type="ChEBI" id="CHEBI:57920"/>
        <dbReference type="ChEBI" id="CHEBI:65070"/>
        <dbReference type="EC" id="4.1.1.96"/>
    </reaction>
</comment>
<dbReference type="EC" id="4.1.1.96" evidence="2"/>
<dbReference type="GO" id="GO:0008295">
    <property type="term" value="P:spermidine biosynthetic process"/>
    <property type="evidence" value="ECO:0007669"/>
    <property type="project" value="UniProtKB-KW"/>
</dbReference>
<evidence type="ECO:0000256" key="10">
    <source>
        <dbReference type="ARBA" id="ARBA00047389"/>
    </source>
</evidence>
<feature type="binding site" evidence="11">
    <location>
        <position position="279"/>
    </location>
    <ligand>
        <name>substrate</name>
    </ligand>
</feature>
<sequence>MGIEISQVPTPCYVVEEKLLRRNLELIQYVGTEADIEIILAFKAFALWPTFPIIREYVKGATASSVHEARLAFEEMGSPAHTYSPAYTEKEFPTIMRYSSHITFNSVNQYHRFRDFLQKSDKHISAGLRINPGYSGVKTDLYNPCTPGSRLGIPDNQMPEELPEGIEGLHFHALCESSSYELEKVLKNVEEKFGHYLKQIDWINMGGGHLITRKDYDVEHLIKTLKRFKEKWGLHVILEPGSAFAWQTGVLVAEVADIVNNNGIQTAILNVSFTAHMPDCLEMPYKPEIRGAHQQPVEGLPTYRMGGNSCLAGDFVGDWSFDEPLKPGDRIVFEDMIHYTIVKTTMFNGVPHPSIAIWNEDSGLKLLREFDYEDYKRRMG</sequence>
<dbReference type="Pfam" id="PF00278">
    <property type="entry name" value="Orn_DAP_Arg_deC"/>
    <property type="match status" value="1"/>
</dbReference>
<comment type="similarity">
    <text evidence="8">Belongs to the Orn/Lys/Arg decarboxylase class-II family. NspC subfamily.</text>
</comment>
<evidence type="ECO:0000313" key="14">
    <source>
        <dbReference type="Proteomes" id="UP000181976"/>
    </source>
</evidence>
<dbReference type="PIRSF" id="PIRSF038941">
    <property type="entry name" value="NspC"/>
    <property type="match status" value="1"/>
</dbReference>
<keyword evidence="5" id="KW-0663">Pyridoxal phosphate</keyword>
<name>A0A1I1ZUR0_9BACT</name>
<dbReference type="Gene3D" id="3.20.20.10">
    <property type="entry name" value="Alanine racemase"/>
    <property type="match status" value="1"/>
</dbReference>
<evidence type="ECO:0000256" key="9">
    <source>
        <dbReference type="ARBA" id="ARBA00047351"/>
    </source>
</evidence>